<evidence type="ECO:0000313" key="27">
    <source>
        <dbReference type="EMBL" id="PSB23988.1"/>
    </source>
</evidence>
<dbReference type="Pfam" id="PF02518">
    <property type="entry name" value="HATPase_c"/>
    <property type="match status" value="1"/>
</dbReference>
<dbReference type="PANTHER" id="PTHR43047:SF72">
    <property type="entry name" value="OSMOSENSING HISTIDINE PROTEIN KINASE SLN1"/>
    <property type="match status" value="1"/>
</dbReference>
<dbReference type="SMART" id="SM00387">
    <property type="entry name" value="HATPase_c"/>
    <property type="match status" value="1"/>
</dbReference>
<organism evidence="27 28">
    <name type="scientific">Stenomitos frigidus ULC18</name>
    <dbReference type="NCBI Taxonomy" id="2107698"/>
    <lineage>
        <taxon>Bacteria</taxon>
        <taxon>Bacillati</taxon>
        <taxon>Cyanobacteriota</taxon>
        <taxon>Cyanophyceae</taxon>
        <taxon>Leptolyngbyales</taxon>
        <taxon>Leptolyngbyaceae</taxon>
        <taxon>Stenomitos</taxon>
    </lineage>
</organism>
<dbReference type="PRINTS" id="PR00344">
    <property type="entry name" value="BCTRLSENSOR"/>
</dbReference>
<reference evidence="28" key="1">
    <citation type="submission" date="2018-02" db="EMBL/GenBank/DDBJ databases">
        <authorList>
            <person name="Moore K."/>
            <person name="Momper L."/>
        </authorList>
    </citation>
    <scope>NUCLEOTIDE SEQUENCE [LARGE SCALE GENOMIC DNA]</scope>
    <source>
        <strain evidence="28">ULC18</strain>
    </source>
</reference>
<dbReference type="Gene3D" id="3.40.50.2300">
    <property type="match status" value="1"/>
</dbReference>
<dbReference type="SUPFAM" id="SSF55874">
    <property type="entry name" value="ATPase domain of HSP90 chaperone/DNA topoisomerase II/histidine kinase"/>
    <property type="match status" value="1"/>
</dbReference>
<dbReference type="Gene3D" id="3.30.565.10">
    <property type="entry name" value="Histidine kinase-like ATPase, C-terminal domain"/>
    <property type="match status" value="1"/>
</dbReference>
<proteinExistence type="inferred from homology"/>
<sequence>MLELLQNLFSPNAYMPHGYCYLWQTPLVGLHVVSNALIAIAYFSIPAMLVYFVHKRQDVPFSKVFIMFGAFIVLCGTGHLLDIWTLWHPAYWLAGGVRALTALVSCYTALQLLTLLPQFLALKTPDQLEAINQKLQQEIVERQRAEATLQSIVAGTASATGKAFFPALVKHLAIALDVPYVIVAQRLPEQPTELKTLAVWAHETLAENLTIPLLGNPCGAVIQDGCLCYYPDTLQERFPTSAIVKDLQAESYLGMPLVNAAGHVIGHLSLLHSQPLALDENKYALVSVFATRAAAELERQWAEQARNYAYEALEFRVEERTTELIEINTALETEIQERIAAEAELQRMAELERATTRVILRMRQSLDLDDIFSTTTIEVRQAMRCDRALIYRFNPDWSGNVVAESVGAGWNAIIPFRLDDPALVTTAVDQPDCIIKRLDGNAVLIQDTYLQANEGGLYREKANYCCVPDVYAAGFDTCYLELLESLQARAYITVPIFCGNQLWGLLSAYQNTLPRQWQEAEIRVVSQISSQLGVAVQQAELFAQTQQQSVALQQAKELADDANRAKSEFLANMSHELRTPLNAVLGFSQLMSCDASLTQKQQEHLQTINRSGEHLLKLINDVLEMSKIEAGRLSLDTDHFDLYNLLHNLEEMLQLRAETKHLQFTIECSNDVPKWVIADEGKLQQVLINLLGNAIKFTQQGIIILKLSKGIELPRYLHFKKAASEPRMILHFEVEDTGAGMTLAEQQSLFKPFEQTRAGLLSAEGTGLGLAISQKFVQLMGGEITVTSQRDQGSVFSFDIPVGYDPSITTDTLRSSTQTVIGLAPNQPIYRILIAEDNATNRYLLSQILNLQGLELKEVDNGLDAIALCREWRPHLILMDMRMPVLNGVEATQQIKADAHIQDTIIIALTASAFEEQRQVFLAVGCDDFLSKPFQRHTLFAKISQHLGVQYLYAVTESAQIRSLQQRNQQTSQLTEEALQATLAALSATWRLQLYHAALECSDARVLELLQQIPSAHTALKDALIELAEGFQFDQILTMLAMPDFVINDAESFST</sequence>
<dbReference type="PROSITE" id="PS50109">
    <property type="entry name" value="HIS_KIN"/>
    <property type="match status" value="1"/>
</dbReference>
<dbReference type="Gene3D" id="3.30.450.40">
    <property type="match status" value="2"/>
</dbReference>
<keyword evidence="11" id="KW-0936">Ethylene signaling pathway</keyword>
<dbReference type="SMART" id="SM00448">
    <property type="entry name" value="REC"/>
    <property type="match status" value="1"/>
</dbReference>
<dbReference type="InterPro" id="IPR003661">
    <property type="entry name" value="HisK_dim/P_dom"/>
</dbReference>
<evidence type="ECO:0000256" key="18">
    <source>
        <dbReference type="ARBA" id="ARBA00023136"/>
    </source>
</evidence>
<name>A0A2T1DU09_9CYAN</name>
<dbReference type="OrthoDB" id="569347at2"/>
<reference evidence="27 28" key="2">
    <citation type="submission" date="2018-03" db="EMBL/GenBank/DDBJ databases">
        <title>The ancient ancestry and fast evolution of plastids.</title>
        <authorList>
            <person name="Moore K.R."/>
            <person name="Magnabosco C."/>
            <person name="Momper L."/>
            <person name="Gold D.A."/>
            <person name="Bosak T."/>
            <person name="Fournier G.P."/>
        </authorList>
    </citation>
    <scope>NUCLEOTIDE SEQUENCE [LARGE SCALE GENOMIC DNA]</scope>
    <source>
        <strain evidence="27 28">ULC18</strain>
    </source>
</reference>
<keyword evidence="20" id="KW-0131">Cell cycle</keyword>
<dbReference type="CDD" id="cd16922">
    <property type="entry name" value="HATPase_EvgS-ArcB-TorS-like"/>
    <property type="match status" value="1"/>
</dbReference>
<evidence type="ECO:0000256" key="1">
    <source>
        <dbReference type="ARBA" id="ARBA00000085"/>
    </source>
</evidence>
<evidence type="ECO:0000256" key="17">
    <source>
        <dbReference type="ARBA" id="ARBA00023012"/>
    </source>
</evidence>
<evidence type="ECO:0000256" key="15">
    <source>
        <dbReference type="ARBA" id="ARBA00022989"/>
    </source>
</evidence>
<keyword evidence="13" id="KW-0256">Endoplasmic reticulum</keyword>
<feature type="modified residue" description="4-aspartylphosphate" evidence="22">
    <location>
        <position position="880"/>
    </location>
</feature>
<accession>A0A2T1DU09</accession>
<dbReference type="SMART" id="SM00388">
    <property type="entry name" value="HisKA"/>
    <property type="match status" value="1"/>
</dbReference>
<feature type="transmembrane region" description="Helical" evidence="23">
    <location>
        <begin position="32"/>
        <end position="52"/>
    </location>
</feature>
<keyword evidence="14" id="KW-0067">ATP-binding</keyword>
<dbReference type="Pfam" id="PF00512">
    <property type="entry name" value="HisKA"/>
    <property type="match status" value="1"/>
</dbReference>
<evidence type="ECO:0000256" key="16">
    <source>
        <dbReference type="ARBA" id="ARBA00023008"/>
    </source>
</evidence>
<keyword evidence="19" id="KW-1015">Disulfide bond</keyword>
<keyword evidence="9 23" id="KW-0812">Transmembrane</keyword>
<dbReference type="PROSITE" id="PS50046">
    <property type="entry name" value="PHYTOCHROME_2"/>
    <property type="match status" value="1"/>
</dbReference>
<dbReference type="GO" id="GO:0009927">
    <property type="term" value="F:histidine phosphotransfer kinase activity"/>
    <property type="evidence" value="ECO:0007669"/>
    <property type="project" value="TreeGrafter"/>
</dbReference>
<dbReference type="EMBL" id="PVWK01000157">
    <property type="protein sequence ID" value="PSB23988.1"/>
    <property type="molecule type" value="Genomic_DNA"/>
</dbReference>
<comment type="similarity">
    <text evidence="4">In the N-terminal section; belongs to the phytochrome family.</text>
</comment>
<dbReference type="SUPFAM" id="SSF47384">
    <property type="entry name" value="Homodimeric domain of signal transducing histidine kinase"/>
    <property type="match status" value="1"/>
</dbReference>
<dbReference type="InterPro" id="IPR001789">
    <property type="entry name" value="Sig_transdc_resp-reg_receiver"/>
</dbReference>
<evidence type="ECO:0000259" key="25">
    <source>
        <dbReference type="PROSITE" id="PS50109"/>
    </source>
</evidence>
<evidence type="ECO:0000256" key="21">
    <source>
        <dbReference type="ARBA" id="ARBA00074306"/>
    </source>
</evidence>
<keyword evidence="17" id="KW-0902">Two-component regulatory system</keyword>
<evidence type="ECO:0000256" key="14">
    <source>
        <dbReference type="ARBA" id="ARBA00022840"/>
    </source>
</evidence>
<dbReference type="GO" id="GO:0005886">
    <property type="term" value="C:plasma membrane"/>
    <property type="evidence" value="ECO:0007669"/>
    <property type="project" value="TreeGrafter"/>
</dbReference>
<dbReference type="CDD" id="cd17546">
    <property type="entry name" value="REC_hyHK_CKI1_RcsC-like"/>
    <property type="match status" value="1"/>
</dbReference>
<dbReference type="FunFam" id="3.30.565.10:FF:000010">
    <property type="entry name" value="Sensor histidine kinase RcsC"/>
    <property type="match status" value="1"/>
</dbReference>
<comment type="cofactor">
    <cofactor evidence="2">
        <name>Cu cation</name>
        <dbReference type="ChEBI" id="CHEBI:23378"/>
    </cofactor>
</comment>
<dbReference type="InterPro" id="IPR036890">
    <property type="entry name" value="HATPase_C_sf"/>
</dbReference>
<dbReference type="InterPro" id="IPR005467">
    <property type="entry name" value="His_kinase_dom"/>
</dbReference>
<keyword evidence="15 23" id="KW-1133">Transmembrane helix</keyword>
<dbReference type="GO" id="GO:0000155">
    <property type="term" value="F:phosphorelay sensor kinase activity"/>
    <property type="evidence" value="ECO:0007669"/>
    <property type="project" value="InterPro"/>
</dbReference>
<dbReference type="CDD" id="cd00082">
    <property type="entry name" value="HisKA"/>
    <property type="match status" value="1"/>
</dbReference>
<keyword evidence="7 22" id="KW-0597">Phosphoprotein</keyword>
<keyword evidence="10" id="KW-0547">Nucleotide-binding</keyword>
<comment type="caution">
    <text evidence="27">The sequence shown here is derived from an EMBL/GenBank/DDBJ whole genome shotgun (WGS) entry which is preliminary data.</text>
</comment>
<keyword evidence="18 23" id="KW-0472">Membrane</keyword>
<evidence type="ECO:0000256" key="9">
    <source>
        <dbReference type="ARBA" id="ARBA00022692"/>
    </source>
</evidence>
<feature type="domain" description="Response regulatory" evidence="26">
    <location>
        <begin position="831"/>
        <end position="947"/>
    </location>
</feature>
<keyword evidence="28" id="KW-1185">Reference proteome</keyword>
<dbReference type="Proteomes" id="UP000239576">
    <property type="component" value="Unassembled WGS sequence"/>
</dbReference>
<evidence type="ECO:0000313" key="28">
    <source>
        <dbReference type="Proteomes" id="UP000239576"/>
    </source>
</evidence>
<dbReference type="GO" id="GO:0005524">
    <property type="term" value="F:ATP binding"/>
    <property type="evidence" value="ECO:0007669"/>
    <property type="project" value="UniProtKB-KW"/>
</dbReference>
<evidence type="ECO:0000256" key="11">
    <source>
        <dbReference type="ARBA" id="ARBA00022745"/>
    </source>
</evidence>
<evidence type="ECO:0000256" key="22">
    <source>
        <dbReference type="PROSITE-ProRule" id="PRU00169"/>
    </source>
</evidence>
<evidence type="ECO:0000256" key="7">
    <source>
        <dbReference type="ARBA" id="ARBA00022553"/>
    </source>
</evidence>
<evidence type="ECO:0000256" key="12">
    <source>
        <dbReference type="ARBA" id="ARBA00022777"/>
    </source>
</evidence>
<keyword evidence="16" id="KW-0186">Copper</keyword>
<evidence type="ECO:0000256" key="10">
    <source>
        <dbReference type="ARBA" id="ARBA00022741"/>
    </source>
</evidence>
<dbReference type="InterPro" id="IPR003018">
    <property type="entry name" value="GAF"/>
</dbReference>
<dbReference type="Pfam" id="PF00072">
    <property type="entry name" value="Response_reg"/>
    <property type="match status" value="1"/>
</dbReference>
<dbReference type="InterPro" id="IPR004358">
    <property type="entry name" value="Sig_transdc_His_kin-like_C"/>
</dbReference>
<evidence type="ECO:0000256" key="2">
    <source>
        <dbReference type="ARBA" id="ARBA00001935"/>
    </source>
</evidence>
<evidence type="ECO:0000256" key="13">
    <source>
        <dbReference type="ARBA" id="ARBA00022824"/>
    </source>
</evidence>
<evidence type="ECO:0000256" key="5">
    <source>
        <dbReference type="ARBA" id="ARBA00009842"/>
    </source>
</evidence>
<comment type="subcellular location">
    <subcellularLocation>
        <location evidence="3">Endoplasmic reticulum membrane</location>
        <topology evidence="3">Multi-pass membrane protein</topology>
    </subcellularLocation>
</comment>
<dbReference type="AlphaFoldDB" id="A0A2T1DU09"/>
<keyword evidence="12 27" id="KW-0418">Kinase</keyword>
<evidence type="ECO:0000256" key="4">
    <source>
        <dbReference type="ARBA" id="ARBA00006402"/>
    </source>
</evidence>
<evidence type="ECO:0000259" key="24">
    <source>
        <dbReference type="PROSITE" id="PS50046"/>
    </source>
</evidence>
<comment type="catalytic activity">
    <reaction evidence="1">
        <text>ATP + protein L-histidine = ADP + protein N-phospho-L-histidine.</text>
        <dbReference type="EC" id="2.7.13.3"/>
    </reaction>
</comment>
<dbReference type="SUPFAM" id="SSF55781">
    <property type="entry name" value="GAF domain-like"/>
    <property type="match status" value="2"/>
</dbReference>
<evidence type="ECO:0000256" key="23">
    <source>
        <dbReference type="SAM" id="Phobius"/>
    </source>
</evidence>
<dbReference type="PANTHER" id="PTHR43047">
    <property type="entry name" value="TWO-COMPONENT HISTIDINE PROTEIN KINASE"/>
    <property type="match status" value="1"/>
</dbReference>
<gene>
    <name evidence="27" type="ORF">C7B82_28955</name>
</gene>
<dbReference type="Gene3D" id="1.10.287.130">
    <property type="match status" value="1"/>
</dbReference>
<dbReference type="InterPro" id="IPR058544">
    <property type="entry name" value="ETR1_N"/>
</dbReference>
<dbReference type="FunFam" id="1.10.287.130:FF:000038">
    <property type="entry name" value="Sensory transduction histidine kinase"/>
    <property type="match status" value="1"/>
</dbReference>
<evidence type="ECO:0000256" key="19">
    <source>
        <dbReference type="ARBA" id="ARBA00023157"/>
    </source>
</evidence>
<dbReference type="Pfam" id="PF01590">
    <property type="entry name" value="GAF"/>
    <property type="match status" value="2"/>
</dbReference>
<dbReference type="RefSeq" id="WP_106260592.1">
    <property type="nucleotide sequence ID" value="NZ_PVWK01000157.1"/>
</dbReference>
<comment type="similarity">
    <text evidence="5">Belongs to the ethylene receptor family.</text>
</comment>
<dbReference type="SMART" id="SM00065">
    <property type="entry name" value="GAF"/>
    <property type="match status" value="2"/>
</dbReference>
<dbReference type="PROSITE" id="PS50110">
    <property type="entry name" value="RESPONSE_REGULATORY"/>
    <property type="match status" value="1"/>
</dbReference>
<feature type="transmembrane region" description="Helical" evidence="23">
    <location>
        <begin position="64"/>
        <end position="84"/>
    </location>
</feature>
<evidence type="ECO:0000259" key="26">
    <source>
        <dbReference type="PROSITE" id="PS50110"/>
    </source>
</evidence>
<dbReference type="SUPFAM" id="SSF52172">
    <property type="entry name" value="CheY-like"/>
    <property type="match status" value="1"/>
</dbReference>
<protein>
    <recommendedName>
        <fullName evidence="21">Circadian input-output histidine kinase CikA</fullName>
        <ecNumber evidence="6">2.7.13.3</ecNumber>
    </recommendedName>
</protein>
<dbReference type="InterPro" id="IPR036097">
    <property type="entry name" value="HisK_dim/P_sf"/>
</dbReference>
<keyword evidence="8" id="KW-0808">Transferase</keyword>
<dbReference type="EC" id="2.7.13.3" evidence="6"/>
<dbReference type="InterPro" id="IPR029016">
    <property type="entry name" value="GAF-like_dom_sf"/>
</dbReference>
<feature type="domain" description="Histidine kinase" evidence="25">
    <location>
        <begin position="572"/>
        <end position="804"/>
    </location>
</feature>
<evidence type="ECO:0000256" key="6">
    <source>
        <dbReference type="ARBA" id="ARBA00012438"/>
    </source>
</evidence>
<dbReference type="InterPro" id="IPR016132">
    <property type="entry name" value="Phyto_chromo_attachment"/>
</dbReference>
<dbReference type="InterPro" id="IPR003594">
    <property type="entry name" value="HATPase_dom"/>
</dbReference>
<feature type="domain" description="Phytochrome chromophore attachment site" evidence="24">
    <location>
        <begin position="367"/>
        <end position="531"/>
    </location>
</feature>
<dbReference type="Pfam" id="PF25487">
    <property type="entry name" value="ETR1_N"/>
    <property type="match status" value="1"/>
</dbReference>
<dbReference type="InterPro" id="IPR011006">
    <property type="entry name" value="CheY-like_superfamily"/>
</dbReference>
<evidence type="ECO:0000256" key="20">
    <source>
        <dbReference type="ARBA" id="ARBA00023306"/>
    </source>
</evidence>
<evidence type="ECO:0000256" key="8">
    <source>
        <dbReference type="ARBA" id="ARBA00022679"/>
    </source>
</evidence>
<evidence type="ECO:0000256" key="3">
    <source>
        <dbReference type="ARBA" id="ARBA00004477"/>
    </source>
</evidence>